<sequence>MRRRKTQNELKRIRPLGRRLHPSEEGVQSAAILTGLREGERWREGPGCRHRWTDANYAAERKPAMPVRQERVPSKSAKERETNLKTL</sequence>
<organism evidence="2 3">
    <name type="scientific">Muraenolepis orangiensis</name>
    <name type="common">Patagonian moray cod</name>
    <dbReference type="NCBI Taxonomy" id="630683"/>
    <lineage>
        <taxon>Eukaryota</taxon>
        <taxon>Metazoa</taxon>
        <taxon>Chordata</taxon>
        <taxon>Craniata</taxon>
        <taxon>Vertebrata</taxon>
        <taxon>Euteleostomi</taxon>
        <taxon>Actinopterygii</taxon>
        <taxon>Neopterygii</taxon>
        <taxon>Teleostei</taxon>
        <taxon>Neoteleostei</taxon>
        <taxon>Acanthomorphata</taxon>
        <taxon>Zeiogadaria</taxon>
        <taxon>Gadariae</taxon>
        <taxon>Gadiformes</taxon>
        <taxon>Muraenolepidoidei</taxon>
        <taxon>Muraenolepididae</taxon>
        <taxon>Muraenolepis</taxon>
    </lineage>
</organism>
<gene>
    <name evidence="2" type="ORF">NHX12_023543</name>
</gene>
<name>A0A9Q0ENA8_9TELE</name>
<dbReference type="AlphaFoldDB" id="A0A9Q0ENA8"/>
<reference evidence="2" key="1">
    <citation type="submission" date="2022-07" db="EMBL/GenBank/DDBJ databases">
        <title>Chromosome-level genome of Muraenolepis orangiensis.</title>
        <authorList>
            <person name="Kim J."/>
        </authorList>
    </citation>
    <scope>NUCLEOTIDE SEQUENCE</scope>
    <source>
        <strain evidence="2">KU_S4_2022</strain>
        <tissue evidence="2">Muscle</tissue>
    </source>
</reference>
<dbReference type="EMBL" id="JANIIK010000039">
    <property type="protein sequence ID" value="KAJ3609016.1"/>
    <property type="molecule type" value="Genomic_DNA"/>
</dbReference>
<accession>A0A9Q0ENA8</accession>
<dbReference type="Proteomes" id="UP001148018">
    <property type="component" value="Unassembled WGS sequence"/>
</dbReference>
<comment type="caution">
    <text evidence="2">The sequence shown here is derived from an EMBL/GenBank/DDBJ whole genome shotgun (WGS) entry which is preliminary data.</text>
</comment>
<evidence type="ECO:0000256" key="1">
    <source>
        <dbReference type="SAM" id="MobiDB-lite"/>
    </source>
</evidence>
<evidence type="ECO:0000313" key="2">
    <source>
        <dbReference type="EMBL" id="KAJ3609016.1"/>
    </source>
</evidence>
<keyword evidence="3" id="KW-1185">Reference proteome</keyword>
<evidence type="ECO:0000313" key="3">
    <source>
        <dbReference type="Proteomes" id="UP001148018"/>
    </source>
</evidence>
<protein>
    <submittedName>
        <fullName evidence="2">Uncharacterized protein</fullName>
    </submittedName>
</protein>
<proteinExistence type="predicted"/>
<feature type="region of interest" description="Disordered" evidence="1">
    <location>
        <begin position="60"/>
        <end position="87"/>
    </location>
</feature>